<evidence type="ECO:0000313" key="2">
    <source>
        <dbReference type="EMBL" id="NOI79938.1"/>
    </source>
</evidence>
<sequence length="197" mass="22099">MKNISGLLVLFSLVFLSGCQSNALSRVDNVVTSDSMNLKILIDSQYRYIGDFESSEFYEYSDGVGGSVHDLNTMLFVNDIDDSFILLEKKTCRDCYFTPTSKVAKGDGQASFFVGNTRIYRRENCYVTLVAHNETDAQILKLLMQVNNDGVYEGNFCYSSYVTGINNSYFQIGVFASCDNEKESRPKIADLVSFEAL</sequence>
<dbReference type="AlphaFoldDB" id="A0AAE5GNC0"/>
<accession>A0AAE5GNC0</accession>
<evidence type="ECO:0008006" key="4">
    <source>
        <dbReference type="Google" id="ProtNLM"/>
    </source>
</evidence>
<evidence type="ECO:0000256" key="1">
    <source>
        <dbReference type="SAM" id="SignalP"/>
    </source>
</evidence>
<dbReference type="Proteomes" id="UP000572722">
    <property type="component" value="Unassembled WGS sequence"/>
</dbReference>
<dbReference type="RefSeq" id="WP_171320615.1">
    <property type="nucleotide sequence ID" value="NZ_VTXO01000001.1"/>
</dbReference>
<dbReference type="EMBL" id="VTXO01000001">
    <property type="protein sequence ID" value="NOI79938.1"/>
    <property type="molecule type" value="Genomic_DNA"/>
</dbReference>
<feature type="signal peptide" evidence="1">
    <location>
        <begin position="1"/>
        <end position="23"/>
    </location>
</feature>
<evidence type="ECO:0000313" key="3">
    <source>
        <dbReference type="Proteomes" id="UP000572722"/>
    </source>
</evidence>
<keyword evidence="1" id="KW-0732">Signal</keyword>
<gene>
    <name evidence="2" type="ORF">F0237_04600</name>
</gene>
<proteinExistence type="predicted"/>
<protein>
    <recommendedName>
        <fullName evidence="4">Lipoprotein</fullName>
    </recommendedName>
</protein>
<dbReference type="PROSITE" id="PS51257">
    <property type="entry name" value="PROKAR_LIPOPROTEIN"/>
    <property type="match status" value="1"/>
</dbReference>
<comment type="caution">
    <text evidence="2">The sequence shown here is derived from an EMBL/GenBank/DDBJ whole genome shotgun (WGS) entry which is preliminary data.</text>
</comment>
<name>A0AAE5GNC0_9VIBR</name>
<reference evidence="2 3" key="1">
    <citation type="submission" date="2019-08" db="EMBL/GenBank/DDBJ databases">
        <title>Draft genome sequencing and comparative genomics of hatchery-associated Vibrios.</title>
        <authorList>
            <person name="Kehlet-Delgado H."/>
            <person name="Mueller R.S."/>
        </authorList>
    </citation>
    <scope>NUCLEOTIDE SEQUENCE [LARGE SCALE GENOMIC DNA]</scope>
    <source>
        <strain evidence="2 3">01-65-5-1</strain>
    </source>
</reference>
<organism evidence="2 3">
    <name type="scientific">Vibrio tubiashii</name>
    <dbReference type="NCBI Taxonomy" id="29498"/>
    <lineage>
        <taxon>Bacteria</taxon>
        <taxon>Pseudomonadati</taxon>
        <taxon>Pseudomonadota</taxon>
        <taxon>Gammaproteobacteria</taxon>
        <taxon>Vibrionales</taxon>
        <taxon>Vibrionaceae</taxon>
        <taxon>Vibrio</taxon>
        <taxon>Vibrio oreintalis group</taxon>
    </lineage>
</organism>
<feature type="chain" id="PRO_5042028872" description="Lipoprotein" evidence="1">
    <location>
        <begin position="24"/>
        <end position="197"/>
    </location>
</feature>